<keyword evidence="2" id="KW-1003">Cell membrane</keyword>
<dbReference type="Gene3D" id="1.10.3730.20">
    <property type="match status" value="1"/>
</dbReference>
<dbReference type="Proteomes" id="UP000015480">
    <property type="component" value="Chromosome"/>
</dbReference>
<comment type="subcellular location">
    <subcellularLocation>
        <location evidence="1">Cell membrane</location>
        <topology evidence="1">Multi-pass membrane protein</topology>
    </subcellularLocation>
</comment>
<accession>S5Y3T1</accession>
<dbReference type="GO" id="GO:0005886">
    <property type="term" value="C:plasma membrane"/>
    <property type="evidence" value="ECO:0007669"/>
    <property type="project" value="UniProtKB-SubCell"/>
</dbReference>
<dbReference type="eggNOG" id="COG2076">
    <property type="taxonomic scope" value="Bacteria"/>
</dbReference>
<dbReference type="PATRIC" id="fig|1367847.3.peg.3397"/>
<name>S5Y3T1_PARAH</name>
<evidence type="ECO:0000256" key="1">
    <source>
        <dbReference type="ARBA" id="ARBA00004651"/>
    </source>
</evidence>
<dbReference type="STRING" id="1367847.JCM7686_3365"/>
<evidence type="ECO:0000256" key="3">
    <source>
        <dbReference type="ARBA" id="ARBA00022692"/>
    </source>
</evidence>
<dbReference type="InterPro" id="IPR037185">
    <property type="entry name" value="EmrE-like"/>
</dbReference>
<keyword evidence="8" id="KW-1185">Reference proteome</keyword>
<keyword evidence="4 6" id="KW-1133">Transmembrane helix</keyword>
<organism evidence="7 8">
    <name type="scientific">Paracoccus aminophilus JCM 7686</name>
    <dbReference type="NCBI Taxonomy" id="1367847"/>
    <lineage>
        <taxon>Bacteria</taxon>
        <taxon>Pseudomonadati</taxon>
        <taxon>Pseudomonadota</taxon>
        <taxon>Alphaproteobacteria</taxon>
        <taxon>Rhodobacterales</taxon>
        <taxon>Paracoccaceae</taxon>
        <taxon>Paracoccus</taxon>
    </lineage>
</organism>
<dbReference type="GO" id="GO:0022857">
    <property type="term" value="F:transmembrane transporter activity"/>
    <property type="evidence" value="ECO:0007669"/>
    <property type="project" value="InterPro"/>
</dbReference>
<dbReference type="PANTHER" id="PTHR30561">
    <property type="entry name" value="SMR FAMILY PROTON-DEPENDENT DRUG EFFLUX TRANSPORTER SUGE"/>
    <property type="match status" value="1"/>
</dbReference>
<dbReference type="KEGG" id="pami:JCM7686_3365"/>
<sequence>MSGDLTLPMLALIAFCILTEVGREVCFKYSASRAPDMLRAILMPMTWLGIVFWAVELFGWMLVLERVPLSIAFPLMALSYVAMVFAGAWFFAERVTPRHAAGVALITAGVICVGLTGL</sequence>
<feature type="transmembrane region" description="Helical" evidence="6">
    <location>
        <begin position="71"/>
        <end position="92"/>
    </location>
</feature>
<dbReference type="SUPFAM" id="SSF103481">
    <property type="entry name" value="Multidrug resistance efflux transporter EmrE"/>
    <property type="match status" value="1"/>
</dbReference>
<dbReference type="PANTHER" id="PTHR30561:SF9">
    <property type="entry name" value="4-AMINO-4-DEOXY-L-ARABINOSE-PHOSPHOUNDECAPRENOL FLIPPASE SUBUNIT ARNF-RELATED"/>
    <property type="match status" value="1"/>
</dbReference>
<keyword evidence="3 6" id="KW-0812">Transmembrane</keyword>
<evidence type="ECO:0000256" key="2">
    <source>
        <dbReference type="ARBA" id="ARBA00022475"/>
    </source>
</evidence>
<dbReference type="RefSeq" id="WP_020952036.1">
    <property type="nucleotide sequence ID" value="NC_022041.1"/>
</dbReference>
<feature type="transmembrane region" description="Helical" evidence="6">
    <location>
        <begin position="47"/>
        <end position="64"/>
    </location>
</feature>
<dbReference type="EMBL" id="CP006650">
    <property type="protein sequence ID" value="AGT10400.1"/>
    <property type="molecule type" value="Genomic_DNA"/>
</dbReference>
<evidence type="ECO:0000313" key="7">
    <source>
        <dbReference type="EMBL" id="AGT10400.1"/>
    </source>
</evidence>
<dbReference type="InterPro" id="IPR000390">
    <property type="entry name" value="Small_drug/metabolite_transptr"/>
</dbReference>
<reference evidence="7 8" key="1">
    <citation type="journal article" date="2014" name="BMC Genomics">
        <title>Architecture and functions of a multipartite genome of the methylotrophic bacterium Paracoccus aminophilus JCM 7686, containing primary and secondary chromids.</title>
        <authorList>
            <person name="Dziewit L."/>
            <person name="Czarnecki J."/>
            <person name="Wibberg D."/>
            <person name="Radlinska M."/>
            <person name="Mrozek P."/>
            <person name="Szymczak M."/>
            <person name="Schluter A."/>
            <person name="Puhler A."/>
            <person name="Bartosik D."/>
        </authorList>
    </citation>
    <scope>NUCLEOTIDE SEQUENCE [LARGE SCALE GENOMIC DNA]</scope>
    <source>
        <strain evidence="7">JCM 7686</strain>
    </source>
</reference>
<evidence type="ECO:0000256" key="6">
    <source>
        <dbReference type="SAM" id="Phobius"/>
    </source>
</evidence>
<dbReference type="HOGENOM" id="CLU_131462_3_2_5"/>
<evidence type="ECO:0000256" key="4">
    <source>
        <dbReference type="ARBA" id="ARBA00022989"/>
    </source>
</evidence>
<dbReference type="OrthoDB" id="5243804at2"/>
<keyword evidence="5 6" id="KW-0472">Membrane</keyword>
<dbReference type="AlphaFoldDB" id="S5Y3T1"/>
<evidence type="ECO:0000313" key="8">
    <source>
        <dbReference type="Proteomes" id="UP000015480"/>
    </source>
</evidence>
<gene>
    <name evidence="7" type="ORF">JCM7686_3365</name>
</gene>
<protein>
    <recommendedName>
        <fullName evidence="9">Permease</fullName>
    </recommendedName>
</protein>
<feature type="transmembrane region" description="Helical" evidence="6">
    <location>
        <begin position="98"/>
        <end position="117"/>
    </location>
</feature>
<evidence type="ECO:0008006" key="9">
    <source>
        <dbReference type="Google" id="ProtNLM"/>
    </source>
</evidence>
<evidence type="ECO:0000256" key="5">
    <source>
        <dbReference type="ARBA" id="ARBA00023136"/>
    </source>
</evidence>
<proteinExistence type="predicted"/>